<organism evidence="1 2">
    <name type="scientific">Dactylosporangium darangshiense</name>
    <dbReference type="NCBI Taxonomy" id="579108"/>
    <lineage>
        <taxon>Bacteria</taxon>
        <taxon>Bacillati</taxon>
        <taxon>Actinomycetota</taxon>
        <taxon>Actinomycetes</taxon>
        <taxon>Micromonosporales</taxon>
        <taxon>Micromonosporaceae</taxon>
        <taxon>Dactylosporangium</taxon>
    </lineage>
</organism>
<dbReference type="Proteomes" id="UP001500620">
    <property type="component" value="Unassembled WGS sequence"/>
</dbReference>
<reference evidence="2" key="1">
    <citation type="journal article" date="2019" name="Int. J. Syst. Evol. Microbiol.">
        <title>The Global Catalogue of Microorganisms (GCM) 10K type strain sequencing project: providing services to taxonomists for standard genome sequencing and annotation.</title>
        <authorList>
            <consortium name="The Broad Institute Genomics Platform"/>
            <consortium name="The Broad Institute Genome Sequencing Center for Infectious Disease"/>
            <person name="Wu L."/>
            <person name="Ma J."/>
        </authorList>
    </citation>
    <scope>NUCLEOTIDE SEQUENCE [LARGE SCALE GENOMIC DNA]</scope>
    <source>
        <strain evidence="2">JCM 17441</strain>
    </source>
</reference>
<evidence type="ECO:0000313" key="1">
    <source>
        <dbReference type="EMBL" id="GAA4264305.1"/>
    </source>
</evidence>
<name>A0ABP8DWD3_9ACTN</name>
<protein>
    <submittedName>
        <fullName evidence="1">Uncharacterized protein</fullName>
    </submittedName>
</protein>
<keyword evidence="2" id="KW-1185">Reference proteome</keyword>
<evidence type="ECO:0000313" key="2">
    <source>
        <dbReference type="Proteomes" id="UP001500620"/>
    </source>
</evidence>
<dbReference type="EMBL" id="BAABAT010000138">
    <property type="protein sequence ID" value="GAA4264305.1"/>
    <property type="molecule type" value="Genomic_DNA"/>
</dbReference>
<sequence>MEGRHAHQGLDGVASETGRRIEYTVVGVRGATANFQAAANPSKVYRTDAADLAMQLEIDAADLVGQRFSCWVTPAQYGVFRSDFRRVER</sequence>
<gene>
    <name evidence="1" type="ORF">GCM10022255_116710</name>
</gene>
<comment type="caution">
    <text evidence="1">The sequence shown here is derived from an EMBL/GenBank/DDBJ whole genome shotgun (WGS) entry which is preliminary data.</text>
</comment>
<proteinExistence type="predicted"/>
<accession>A0ABP8DWD3</accession>